<comment type="subcellular location">
    <subcellularLocation>
        <location evidence="1">Cell membrane</location>
        <topology evidence="1">Multi-pass membrane protein</topology>
    </subcellularLocation>
</comment>
<feature type="transmembrane region" description="Helical" evidence="6">
    <location>
        <begin position="253"/>
        <end position="276"/>
    </location>
</feature>
<evidence type="ECO:0000313" key="8">
    <source>
        <dbReference type="Proteomes" id="UP000215027"/>
    </source>
</evidence>
<keyword evidence="5 6" id="KW-0472">Membrane</keyword>
<feature type="transmembrane region" description="Helical" evidence="6">
    <location>
        <begin position="50"/>
        <end position="71"/>
    </location>
</feature>
<dbReference type="InterPro" id="IPR022791">
    <property type="entry name" value="L-PG_synthase/AglD"/>
</dbReference>
<dbReference type="AlphaFoldDB" id="A0A160SY17"/>
<dbReference type="PANTHER" id="PTHR40277">
    <property type="entry name" value="BLL5419 PROTEIN"/>
    <property type="match status" value="1"/>
</dbReference>
<evidence type="ECO:0000256" key="6">
    <source>
        <dbReference type="SAM" id="Phobius"/>
    </source>
</evidence>
<keyword evidence="2" id="KW-1003">Cell membrane</keyword>
<dbReference type="Pfam" id="PF03706">
    <property type="entry name" value="LPG_synthase_TM"/>
    <property type="match status" value="1"/>
</dbReference>
<sequence>MSPAVTSPDPQPPANPTRRRLMSLLKVGVTVLGLGLVWRNLDVAAILEVIGQVQVGWMAAGAALMILSLIVRAYRWHLILHGVGSAIRFGRLVELYLIGSFFNAFLPSGLGGDVVRAAEAAQDVEAEIAVSTVFIDRLSGLMALFIMALAVLPFRPAEFPSRLALSIGVLCGVGLVAGVILIDGRFVHAAVRLLPPRVRALGDNFLDRLAAAIGRCGWRTLAGALLVSVLFNLMQVAWWAITGRALGLNISFGYYLLVVPVMAIALLVPSIGGLGVRENVAPLLFSGTGISAEQAVALTLLVFGLERVASLLGAPVYLLGSFRRGQRREADEPLHHA</sequence>
<dbReference type="Proteomes" id="UP000215027">
    <property type="component" value="Chromosome I"/>
</dbReference>
<evidence type="ECO:0000313" key="7">
    <source>
        <dbReference type="EMBL" id="CUS02301.2"/>
    </source>
</evidence>
<dbReference type="EMBL" id="LN890655">
    <property type="protein sequence ID" value="CUS02301.2"/>
    <property type="molecule type" value="Genomic_DNA"/>
</dbReference>
<feature type="transmembrane region" description="Helical" evidence="6">
    <location>
        <begin position="130"/>
        <end position="151"/>
    </location>
</feature>
<evidence type="ECO:0000256" key="2">
    <source>
        <dbReference type="ARBA" id="ARBA00022475"/>
    </source>
</evidence>
<keyword evidence="8" id="KW-1185">Reference proteome</keyword>
<keyword evidence="3 6" id="KW-0812">Transmembrane</keyword>
<evidence type="ECO:0000256" key="5">
    <source>
        <dbReference type="ARBA" id="ARBA00023136"/>
    </source>
</evidence>
<dbReference type="GO" id="GO:0005886">
    <property type="term" value="C:plasma membrane"/>
    <property type="evidence" value="ECO:0007669"/>
    <property type="project" value="UniProtKB-SubCell"/>
</dbReference>
<dbReference type="RefSeq" id="WP_157912837.1">
    <property type="nucleotide sequence ID" value="NZ_LN890655.1"/>
</dbReference>
<dbReference type="NCBIfam" id="TIGR00374">
    <property type="entry name" value="flippase-like domain"/>
    <property type="match status" value="1"/>
</dbReference>
<dbReference type="KEGG" id="pbf:CFX0092_A0420"/>
<accession>A0A160SY17</accession>
<gene>
    <name evidence="7" type="ORF">CFX0092_A0420</name>
</gene>
<evidence type="ECO:0000256" key="4">
    <source>
        <dbReference type="ARBA" id="ARBA00022989"/>
    </source>
</evidence>
<dbReference type="PANTHER" id="PTHR40277:SF1">
    <property type="entry name" value="BLL5419 PROTEIN"/>
    <property type="match status" value="1"/>
</dbReference>
<feature type="transmembrane region" description="Helical" evidence="6">
    <location>
        <begin position="296"/>
        <end position="319"/>
    </location>
</feature>
<proteinExistence type="predicted"/>
<reference evidence="7" key="1">
    <citation type="submission" date="2016-01" db="EMBL/GenBank/DDBJ databases">
        <authorList>
            <person name="Mcilroy J.S."/>
            <person name="Karst M S."/>
            <person name="Albertsen M."/>
        </authorList>
    </citation>
    <scope>NUCLEOTIDE SEQUENCE</scope>
    <source>
        <strain evidence="7">Cfx-K</strain>
    </source>
</reference>
<protein>
    <submittedName>
        <fullName evidence="7">Uncharacterized protein</fullName>
    </submittedName>
</protein>
<evidence type="ECO:0000256" key="1">
    <source>
        <dbReference type="ARBA" id="ARBA00004651"/>
    </source>
</evidence>
<organism evidence="7 8">
    <name type="scientific">Candidatus Promineifilum breve</name>
    <dbReference type="NCBI Taxonomy" id="1806508"/>
    <lineage>
        <taxon>Bacteria</taxon>
        <taxon>Bacillati</taxon>
        <taxon>Chloroflexota</taxon>
        <taxon>Ardenticatenia</taxon>
        <taxon>Candidatus Promineifilales</taxon>
        <taxon>Candidatus Promineifilaceae</taxon>
        <taxon>Candidatus Promineifilum</taxon>
    </lineage>
</organism>
<feature type="transmembrane region" description="Helical" evidence="6">
    <location>
        <begin position="21"/>
        <end position="38"/>
    </location>
</feature>
<evidence type="ECO:0000256" key="3">
    <source>
        <dbReference type="ARBA" id="ARBA00022692"/>
    </source>
</evidence>
<feature type="transmembrane region" description="Helical" evidence="6">
    <location>
        <begin position="163"/>
        <end position="182"/>
    </location>
</feature>
<name>A0A160SY17_9CHLR</name>
<feature type="transmembrane region" description="Helical" evidence="6">
    <location>
        <begin position="221"/>
        <end position="241"/>
    </location>
</feature>
<dbReference type="OrthoDB" id="5470260at2"/>
<feature type="transmembrane region" description="Helical" evidence="6">
    <location>
        <begin position="92"/>
        <end position="110"/>
    </location>
</feature>
<keyword evidence="4 6" id="KW-1133">Transmembrane helix</keyword>